<reference evidence="2 3" key="1">
    <citation type="submission" date="2019-05" db="EMBL/GenBank/DDBJ databases">
        <authorList>
            <person name="Hariharan J."/>
            <person name="Choudoir M.J."/>
            <person name="Diebold P."/>
            <person name="Panke-Buisse K."/>
            <person name="Buckley D.H."/>
        </authorList>
    </citation>
    <scope>NUCLEOTIDE SEQUENCE [LARGE SCALE GENOMIC DNA]</scope>
    <source>
        <strain evidence="2 3">SUN51</strain>
    </source>
</reference>
<dbReference type="RefSeq" id="WP_149514615.1">
    <property type="nucleotide sequence ID" value="NZ_VDFC01000050.1"/>
</dbReference>
<organism evidence="2 3">
    <name type="scientific">Streptomyces apricus</name>
    <dbReference type="NCBI Taxonomy" id="1828112"/>
    <lineage>
        <taxon>Bacteria</taxon>
        <taxon>Bacillati</taxon>
        <taxon>Actinomycetota</taxon>
        <taxon>Actinomycetes</taxon>
        <taxon>Kitasatosporales</taxon>
        <taxon>Streptomycetaceae</taxon>
        <taxon>Streptomyces</taxon>
    </lineage>
</organism>
<evidence type="ECO:0000313" key="3">
    <source>
        <dbReference type="Proteomes" id="UP000324965"/>
    </source>
</evidence>
<gene>
    <name evidence="2" type="ORF">FGF04_30620</name>
</gene>
<protein>
    <submittedName>
        <fullName evidence="2">Uncharacterized protein</fullName>
    </submittedName>
</protein>
<proteinExistence type="predicted"/>
<feature type="region of interest" description="Disordered" evidence="1">
    <location>
        <begin position="62"/>
        <end position="84"/>
    </location>
</feature>
<evidence type="ECO:0000313" key="2">
    <source>
        <dbReference type="EMBL" id="KAA0929755.1"/>
    </source>
</evidence>
<dbReference type="AlphaFoldDB" id="A0A5B0AMB7"/>
<keyword evidence="3" id="KW-1185">Reference proteome</keyword>
<dbReference type="Proteomes" id="UP000324965">
    <property type="component" value="Unassembled WGS sequence"/>
</dbReference>
<feature type="compositionally biased region" description="Basic and acidic residues" evidence="1">
    <location>
        <begin position="74"/>
        <end position="84"/>
    </location>
</feature>
<sequence length="84" mass="9107">MSAFSSDPTLNAQDVTDNGTEVDVATNLLNGHIRLSILWTQEILLSPDDADQLAQALQRAAAQSRKITATKAPTKHDEPQPKPE</sequence>
<dbReference type="EMBL" id="VDFC01000050">
    <property type="protein sequence ID" value="KAA0929755.1"/>
    <property type="molecule type" value="Genomic_DNA"/>
</dbReference>
<comment type="caution">
    <text evidence="2">The sequence shown here is derived from an EMBL/GenBank/DDBJ whole genome shotgun (WGS) entry which is preliminary data.</text>
</comment>
<dbReference type="OrthoDB" id="4322919at2"/>
<evidence type="ECO:0000256" key="1">
    <source>
        <dbReference type="SAM" id="MobiDB-lite"/>
    </source>
</evidence>
<name>A0A5B0AMB7_9ACTN</name>
<accession>A0A5B0AMB7</accession>